<keyword evidence="2 4" id="KW-0808">Transferase</keyword>
<comment type="caution">
    <text evidence="6">The sequence shown here is derived from an EMBL/GenBank/DDBJ whole genome shotgun (WGS) entry which is preliminary data.</text>
</comment>
<sequence>MFRVAVFASGQGSNFQALADAAAAGRLGGATVDLLVCDKPEAPVVKRAEAAGVDTFVFRPKEYDSREAYETEIKAELESRGIDLIVLAGYMRLITPVLVESYSGRMVNIHPSLLPAFAGKDAIGQALDYGVKLTGITVHLVDGGMDTGAVVAQQAVEITAEDSRESLEAKIHAAETKLYPEVVAAFAEGRVTVEGRKVTLVGR</sequence>
<protein>
    <recommendedName>
        <fullName evidence="4">Phosphoribosylglycinamide formyltransferase</fullName>
        <ecNumber evidence="4">2.1.2.2</ecNumber>
    </recommendedName>
    <alternativeName>
        <fullName evidence="4">5'-phosphoribosylglycinamide transformylase</fullName>
    </alternativeName>
    <alternativeName>
        <fullName evidence="4">GAR transformylase</fullName>
        <shortName evidence="4">GART</shortName>
    </alternativeName>
</protein>
<evidence type="ECO:0000313" key="6">
    <source>
        <dbReference type="EMBL" id="GGA52244.1"/>
    </source>
</evidence>
<keyword evidence="3 4" id="KW-0658">Purine biosynthesis</keyword>
<dbReference type="SUPFAM" id="SSF53328">
    <property type="entry name" value="Formyltransferase"/>
    <property type="match status" value="1"/>
</dbReference>
<evidence type="ECO:0000256" key="2">
    <source>
        <dbReference type="ARBA" id="ARBA00022679"/>
    </source>
</evidence>
<dbReference type="Pfam" id="PF00551">
    <property type="entry name" value="Formyl_trans_N"/>
    <property type="match status" value="1"/>
</dbReference>
<dbReference type="InterPro" id="IPR036477">
    <property type="entry name" value="Formyl_transf_N_sf"/>
</dbReference>
<keyword evidence="7" id="KW-1185">Reference proteome</keyword>
<dbReference type="EMBL" id="BMHF01000024">
    <property type="protein sequence ID" value="GGA52244.1"/>
    <property type="molecule type" value="Genomic_DNA"/>
</dbReference>
<feature type="binding site" evidence="4">
    <location>
        <position position="66"/>
    </location>
    <ligand>
        <name>(6R)-10-formyltetrahydrofolate</name>
        <dbReference type="ChEBI" id="CHEBI:195366"/>
    </ligand>
</feature>
<feature type="binding site" evidence="4">
    <location>
        <begin position="12"/>
        <end position="14"/>
    </location>
    <ligand>
        <name>N(1)-(5-phospho-beta-D-ribosyl)glycinamide</name>
        <dbReference type="ChEBI" id="CHEBI:143788"/>
    </ligand>
</feature>
<evidence type="ECO:0000256" key="4">
    <source>
        <dbReference type="HAMAP-Rule" id="MF_01930"/>
    </source>
</evidence>
<dbReference type="Gene3D" id="3.40.50.170">
    <property type="entry name" value="Formyl transferase, N-terminal domain"/>
    <property type="match status" value="1"/>
</dbReference>
<reference evidence="7" key="1">
    <citation type="journal article" date="2019" name="Int. J. Syst. Evol. Microbiol.">
        <title>The Global Catalogue of Microorganisms (GCM) 10K type strain sequencing project: providing services to taxonomists for standard genome sequencing and annotation.</title>
        <authorList>
            <consortium name="The Broad Institute Genomics Platform"/>
            <consortium name="The Broad Institute Genome Sequencing Center for Infectious Disease"/>
            <person name="Wu L."/>
            <person name="Ma J."/>
        </authorList>
    </citation>
    <scope>NUCLEOTIDE SEQUENCE [LARGE SCALE GENOMIC DNA]</scope>
    <source>
        <strain evidence="7">CGMCC 1.15044</strain>
    </source>
</reference>
<dbReference type="CDD" id="cd08645">
    <property type="entry name" value="FMT_core_GART"/>
    <property type="match status" value="1"/>
</dbReference>
<accession>A0ABQ1GYE1</accession>
<dbReference type="Proteomes" id="UP000609323">
    <property type="component" value="Unassembled WGS sequence"/>
</dbReference>
<organism evidence="6 7">
    <name type="scientific">Paenibacillus physcomitrellae</name>
    <dbReference type="NCBI Taxonomy" id="1619311"/>
    <lineage>
        <taxon>Bacteria</taxon>
        <taxon>Bacillati</taxon>
        <taxon>Bacillota</taxon>
        <taxon>Bacilli</taxon>
        <taxon>Bacillales</taxon>
        <taxon>Paenibacillaceae</taxon>
        <taxon>Paenibacillus</taxon>
    </lineage>
</organism>
<dbReference type="InterPro" id="IPR004607">
    <property type="entry name" value="GART"/>
</dbReference>
<proteinExistence type="inferred from homology"/>
<dbReference type="HAMAP" id="MF_01930">
    <property type="entry name" value="PurN"/>
    <property type="match status" value="1"/>
</dbReference>
<dbReference type="NCBIfam" id="TIGR00639">
    <property type="entry name" value="PurN"/>
    <property type="match status" value="1"/>
</dbReference>
<gene>
    <name evidence="4 6" type="primary">purN</name>
    <name evidence="6" type="ORF">GCM10010917_41850</name>
</gene>
<comment type="pathway">
    <text evidence="1 4">Purine metabolism; IMP biosynthesis via de novo pathway; N(2)-formyl-N(1)-(5-phospho-D-ribosyl)glycinamide from N(1)-(5-phospho-D-ribosyl)glycinamide (10-formyl THF route): step 1/1.</text>
</comment>
<feature type="site" description="Raises pKa of active site His" evidence="4">
    <location>
        <position position="146"/>
    </location>
</feature>
<dbReference type="InterPro" id="IPR002376">
    <property type="entry name" value="Formyl_transf_N"/>
</dbReference>
<dbReference type="PANTHER" id="PTHR43369">
    <property type="entry name" value="PHOSPHORIBOSYLGLYCINAMIDE FORMYLTRANSFERASE"/>
    <property type="match status" value="1"/>
</dbReference>
<feature type="binding site" evidence="4">
    <location>
        <begin position="91"/>
        <end position="94"/>
    </location>
    <ligand>
        <name>(6R)-10-formyltetrahydrofolate</name>
        <dbReference type="ChEBI" id="CHEBI:195366"/>
    </ligand>
</feature>
<evidence type="ECO:0000256" key="1">
    <source>
        <dbReference type="ARBA" id="ARBA00005054"/>
    </source>
</evidence>
<evidence type="ECO:0000256" key="3">
    <source>
        <dbReference type="ARBA" id="ARBA00022755"/>
    </source>
</evidence>
<name>A0ABQ1GYE1_9BACL</name>
<dbReference type="PANTHER" id="PTHR43369:SF2">
    <property type="entry name" value="PHOSPHORIBOSYLGLYCINAMIDE FORMYLTRANSFERASE"/>
    <property type="match status" value="1"/>
</dbReference>
<evidence type="ECO:0000259" key="5">
    <source>
        <dbReference type="Pfam" id="PF00551"/>
    </source>
</evidence>
<comment type="function">
    <text evidence="4">Catalyzes the transfer of a formyl group from 10-formyltetrahydrofolate to 5-phospho-ribosyl-glycinamide (GAR), producing 5-phospho-ribosyl-N-formylglycinamide (FGAR) and tetrahydrofolate.</text>
</comment>
<evidence type="ECO:0000313" key="7">
    <source>
        <dbReference type="Proteomes" id="UP000609323"/>
    </source>
</evidence>
<comment type="catalytic activity">
    <reaction evidence="4">
        <text>N(1)-(5-phospho-beta-D-ribosyl)glycinamide + (6R)-10-formyltetrahydrofolate = N(2)-formyl-N(1)-(5-phospho-beta-D-ribosyl)glycinamide + (6S)-5,6,7,8-tetrahydrofolate + H(+)</text>
        <dbReference type="Rhea" id="RHEA:15053"/>
        <dbReference type="ChEBI" id="CHEBI:15378"/>
        <dbReference type="ChEBI" id="CHEBI:57453"/>
        <dbReference type="ChEBI" id="CHEBI:143788"/>
        <dbReference type="ChEBI" id="CHEBI:147286"/>
        <dbReference type="ChEBI" id="CHEBI:195366"/>
        <dbReference type="EC" id="2.1.2.2"/>
    </reaction>
</comment>
<dbReference type="RefSeq" id="WP_094095315.1">
    <property type="nucleotide sequence ID" value="NZ_BMHF01000024.1"/>
</dbReference>
<feature type="active site" description="Proton donor" evidence="4">
    <location>
        <position position="110"/>
    </location>
</feature>
<comment type="similarity">
    <text evidence="4">Belongs to the GART family.</text>
</comment>
<feature type="domain" description="Formyl transferase N-terminal" evidence="5">
    <location>
        <begin position="3"/>
        <end position="183"/>
    </location>
</feature>
<feature type="binding site" evidence="4">
    <location>
        <position position="108"/>
    </location>
    <ligand>
        <name>(6R)-10-formyltetrahydrofolate</name>
        <dbReference type="ChEBI" id="CHEBI:195366"/>
    </ligand>
</feature>
<dbReference type="EC" id="2.1.2.2" evidence="4"/>